<organism evidence="1 2">
    <name type="scientific">Acropora cervicornis</name>
    <name type="common">Staghorn coral</name>
    <dbReference type="NCBI Taxonomy" id="6130"/>
    <lineage>
        <taxon>Eukaryota</taxon>
        <taxon>Metazoa</taxon>
        <taxon>Cnidaria</taxon>
        <taxon>Anthozoa</taxon>
        <taxon>Hexacorallia</taxon>
        <taxon>Scleractinia</taxon>
        <taxon>Astrocoeniina</taxon>
        <taxon>Acroporidae</taxon>
        <taxon>Acropora</taxon>
    </lineage>
</organism>
<keyword evidence="2" id="KW-1185">Reference proteome</keyword>
<dbReference type="EMBL" id="JARQWQ010000023">
    <property type="protein sequence ID" value="KAK2564236.1"/>
    <property type="molecule type" value="Genomic_DNA"/>
</dbReference>
<reference evidence="1" key="2">
    <citation type="journal article" date="2023" name="Science">
        <title>Genomic signatures of disease resistance in endangered staghorn corals.</title>
        <authorList>
            <person name="Vollmer S.V."/>
            <person name="Selwyn J.D."/>
            <person name="Despard B.A."/>
            <person name="Roesel C.L."/>
        </authorList>
    </citation>
    <scope>NUCLEOTIDE SEQUENCE</scope>
    <source>
        <strain evidence="1">K2</strain>
    </source>
</reference>
<sequence length="117" mass="12896">SPNKRPKTCHFYPENVIPRTRCLDGVNWKVERPSVAAPSPSPEMVSKLSVRASARDLLLGTPTTSQRERSIFTSLVGMAISRAHAMTRLFRLVSSFRTANHVQASSTLSIKLFGTPS</sequence>
<protein>
    <submittedName>
        <fullName evidence="1">Uncharacterized protein</fullName>
    </submittedName>
</protein>
<dbReference type="Proteomes" id="UP001249851">
    <property type="component" value="Unassembled WGS sequence"/>
</dbReference>
<reference evidence="1" key="1">
    <citation type="journal article" date="2023" name="G3 (Bethesda)">
        <title>Whole genome assembly and annotation of the endangered Caribbean coral Acropora cervicornis.</title>
        <authorList>
            <person name="Selwyn J.D."/>
            <person name="Vollmer S.V."/>
        </authorList>
    </citation>
    <scope>NUCLEOTIDE SEQUENCE</scope>
    <source>
        <strain evidence="1">K2</strain>
    </source>
</reference>
<gene>
    <name evidence="1" type="ORF">P5673_012483</name>
</gene>
<dbReference type="AlphaFoldDB" id="A0AAD9QMZ6"/>
<evidence type="ECO:0000313" key="1">
    <source>
        <dbReference type="EMBL" id="KAK2564236.1"/>
    </source>
</evidence>
<name>A0AAD9QMZ6_ACRCE</name>
<evidence type="ECO:0000313" key="2">
    <source>
        <dbReference type="Proteomes" id="UP001249851"/>
    </source>
</evidence>
<proteinExistence type="predicted"/>
<accession>A0AAD9QMZ6</accession>
<comment type="caution">
    <text evidence="1">The sequence shown here is derived from an EMBL/GenBank/DDBJ whole genome shotgun (WGS) entry which is preliminary data.</text>
</comment>
<feature type="non-terminal residue" evidence="1">
    <location>
        <position position="117"/>
    </location>
</feature>